<evidence type="ECO:0000313" key="2">
    <source>
        <dbReference type="EMBL" id="RRJ87356.1"/>
    </source>
</evidence>
<name>A0A3P3W0E5_9FLAO</name>
<dbReference type="InterPro" id="IPR010093">
    <property type="entry name" value="SinI_DNA-bd"/>
</dbReference>
<protein>
    <submittedName>
        <fullName evidence="2">DNA-binding protein</fullName>
    </submittedName>
</protein>
<dbReference type="NCBIfam" id="TIGR01764">
    <property type="entry name" value="excise"/>
    <property type="match status" value="1"/>
</dbReference>
<reference evidence="2 3" key="1">
    <citation type="submission" date="2018-11" db="EMBL/GenBank/DDBJ databases">
        <title>Flavobacterium sp. nov., YIM 102701-2 draft genome.</title>
        <authorList>
            <person name="Li G."/>
            <person name="Jiang Y."/>
        </authorList>
    </citation>
    <scope>NUCLEOTIDE SEQUENCE [LARGE SCALE GENOMIC DNA]</scope>
    <source>
        <strain evidence="2 3">YIM 102701-2</strain>
    </source>
</reference>
<dbReference type="GO" id="GO:0003677">
    <property type="term" value="F:DNA binding"/>
    <property type="evidence" value="ECO:0007669"/>
    <property type="project" value="UniProtKB-KW"/>
</dbReference>
<feature type="domain" description="Helix-turn-helix" evidence="1">
    <location>
        <begin position="61"/>
        <end position="104"/>
    </location>
</feature>
<organism evidence="2 3">
    <name type="scientific">Paenimyroides tangerinum</name>
    <dbReference type="NCBI Taxonomy" id="2488728"/>
    <lineage>
        <taxon>Bacteria</taxon>
        <taxon>Pseudomonadati</taxon>
        <taxon>Bacteroidota</taxon>
        <taxon>Flavobacteriia</taxon>
        <taxon>Flavobacteriales</taxon>
        <taxon>Flavobacteriaceae</taxon>
        <taxon>Paenimyroides</taxon>
    </lineage>
</organism>
<dbReference type="Gene3D" id="1.10.10.60">
    <property type="entry name" value="Homeodomain-like"/>
    <property type="match status" value="1"/>
</dbReference>
<dbReference type="AlphaFoldDB" id="A0A3P3W0E5"/>
<accession>A0A3P3W0E5</accession>
<comment type="caution">
    <text evidence="2">The sequence shown here is derived from an EMBL/GenBank/DDBJ whole genome shotgun (WGS) entry which is preliminary data.</text>
</comment>
<sequence>MKLINKQCVVCNEQFAPKRIASVYCSEKCSKKGYKLKIAKLKKEEKFKESVDSIPENRLFISVSEATVLFGIAKTTIYRLIRQGKIPAINLGTRLVRIDRKIMEDMFPTSQFQNEVEQKPKKKLYSLEKEDCYSIGEIAKKFQLSESTVYKHIRQYSIPTRQIGKFVYAPKIEIENLYNGNNFI</sequence>
<gene>
    <name evidence="2" type="ORF">EG240_15365</name>
</gene>
<dbReference type="Proteomes" id="UP000275719">
    <property type="component" value="Unassembled WGS sequence"/>
</dbReference>
<dbReference type="Pfam" id="PF12728">
    <property type="entry name" value="HTH_17"/>
    <property type="match status" value="1"/>
</dbReference>
<dbReference type="RefSeq" id="WP_125020231.1">
    <property type="nucleotide sequence ID" value="NZ_RQVQ01000058.1"/>
</dbReference>
<keyword evidence="2" id="KW-0238">DNA-binding</keyword>
<evidence type="ECO:0000313" key="3">
    <source>
        <dbReference type="Proteomes" id="UP000275719"/>
    </source>
</evidence>
<evidence type="ECO:0000259" key="1">
    <source>
        <dbReference type="Pfam" id="PF12728"/>
    </source>
</evidence>
<keyword evidence="3" id="KW-1185">Reference proteome</keyword>
<dbReference type="OrthoDB" id="1003442at2"/>
<dbReference type="EMBL" id="RQVQ01000058">
    <property type="protein sequence ID" value="RRJ87356.1"/>
    <property type="molecule type" value="Genomic_DNA"/>
</dbReference>
<dbReference type="InterPro" id="IPR041657">
    <property type="entry name" value="HTH_17"/>
</dbReference>
<proteinExistence type="predicted"/>